<dbReference type="PROSITE" id="PS50071">
    <property type="entry name" value="HOMEOBOX_2"/>
    <property type="match status" value="1"/>
</dbReference>
<keyword evidence="1" id="KW-0238">DNA-binding</keyword>
<name>A0A078BBR9_STYLE</name>
<dbReference type="InterPro" id="IPR001356">
    <property type="entry name" value="HD"/>
</dbReference>
<feature type="domain" description="Homeobox" evidence="2">
    <location>
        <begin position="172"/>
        <end position="232"/>
    </location>
</feature>
<dbReference type="EMBL" id="CCKQ01019026">
    <property type="protein sequence ID" value="CDW91033.1"/>
    <property type="molecule type" value="Genomic_DNA"/>
</dbReference>
<keyword evidence="1" id="KW-0371">Homeobox</keyword>
<organism evidence="3 4">
    <name type="scientific">Stylonychia lemnae</name>
    <name type="common">Ciliate</name>
    <dbReference type="NCBI Taxonomy" id="5949"/>
    <lineage>
        <taxon>Eukaryota</taxon>
        <taxon>Sar</taxon>
        <taxon>Alveolata</taxon>
        <taxon>Ciliophora</taxon>
        <taxon>Intramacronucleata</taxon>
        <taxon>Spirotrichea</taxon>
        <taxon>Stichotrichia</taxon>
        <taxon>Sporadotrichida</taxon>
        <taxon>Oxytrichidae</taxon>
        <taxon>Stylonychinae</taxon>
        <taxon>Stylonychia</taxon>
    </lineage>
</organism>
<dbReference type="InterPro" id="IPR009057">
    <property type="entry name" value="Homeodomain-like_sf"/>
</dbReference>
<keyword evidence="4" id="KW-1185">Reference proteome</keyword>
<sequence length="265" mass="31762">MQCRDVIQFQNIPYGITKEIEQREAYWEQKQLQFLEEFEDYDKFFNKCFVIESIDAQCNQNLLLDGSTSPIQFKQKLIDVFRNNNSTPEDSNCSNGRKFSVTSFLLDCSSSSDNDFTKQTEQKEPLFEIAVYSNLTKHDSQELPLISQIEEKSIIKTKTIGKKRKCKNHLKYQKPCSKMLKSKEQIQYLESQFVCNQRWTRQKIRQMSKEISLSFYQIYKWNWDRRIIMEKFQEQSNHFLCNNQKIFQIEKCSRKQISKQQQVSH</sequence>
<dbReference type="AlphaFoldDB" id="A0A078BBR9"/>
<dbReference type="SUPFAM" id="SSF46689">
    <property type="entry name" value="Homeodomain-like"/>
    <property type="match status" value="1"/>
</dbReference>
<evidence type="ECO:0000259" key="2">
    <source>
        <dbReference type="PROSITE" id="PS50071"/>
    </source>
</evidence>
<protein>
    <recommendedName>
        <fullName evidence="2">Homeobox domain-containing protein</fullName>
    </recommendedName>
</protein>
<accession>A0A078BBR9</accession>
<reference evidence="3 4" key="1">
    <citation type="submission" date="2014-06" db="EMBL/GenBank/DDBJ databases">
        <authorList>
            <person name="Swart Estienne"/>
        </authorList>
    </citation>
    <scope>NUCLEOTIDE SEQUENCE [LARGE SCALE GENOMIC DNA]</scope>
    <source>
        <strain evidence="3 4">130c</strain>
    </source>
</reference>
<comment type="subcellular location">
    <subcellularLocation>
        <location evidence="1">Nucleus</location>
    </subcellularLocation>
</comment>
<dbReference type="GO" id="GO:0005634">
    <property type="term" value="C:nucleus"/>
    <property type="evidence" value="ECO:0007669"/>
    <property type="project" value="UniProtKB-SubCell"/>
</dbReference>
<evidence type="ECO:0000256" key="1">
    <source>
        <dbReference type="PROSITE-ProRule" id="PRU00108"/>
    </source>
</evidence>
<proteinExistence type="predicted"/>
<feature type="DNA-binding region" description="Homeobox" evidence="1">
    <location>
        <begin position="174"/>
        <end position="233"/>
    </location>
</feature>
<dbReference type="Gene3D" id="1.10.10.60">
    <property type="entry name" value="Homeodomain-like"/>
    <property type="match status" value="1"/>
</dbReference>
<keyword evidence="1" id="KW-0539">Nucleus</keyword>
<dbReference type="InParanoid" id="A0A078BBR9"/>
<evidence type="ECO:0000313" key="3">
    <source>
        <dbReference type="EMBL" id="CDW91033.1"/>
    </source>
</evidence>
<gene>
    <name evidence="3" type="primary">Contig17693.g18806</name>
    <name evidence="3" type="ORF">STYLEM_20182</name>
</gene>
<evidence type="ECO:0000313" key="4">
    <source>
        <dbReference type="Proteomes" id="UP000039865"/>
    </source>
</evidence>
<dbReference type="GO" id="GO:0003677">
    <property type="term" value="F:DNA binding"/>
    <property type="evidence" value="ECO:0007669"/>
    <property type="project" value="UniProtKB-UniRule"/>
</dbReference>
<dbReference type="Proteomes" id="UP000039865">
    <property type="component" value="Unassembled WGS sequence"/>
</dbReference>